<reference evidence="3 4" key="1">
    <citation type="submission" date="2018-05" db="EMBL/GenBank/DDBJ databases">
        <title>Comparative genomic sequence analysis between strain HN4 and CCM 8460T (Falsochrobactrum ovis) will provide more evidence to prove that HN4 is a new species of Falsochrobactrum.</title>
        <authorList>
            <person name="Lyu W."/>
            <person name="Sun L."/>
            <person name="Yao L."/>
        </authorList>
    </citation>
    <scope>NUCLEOTIDE SEQUENCE [LARGE SCALE GENOMIC DNA]</scope>
    <source>
        <strain evidence="3 4">HN4</strain>
    </source>
</reference>
<evidence type="ECO:0000256" key="1">
    <source>
        <dbReference type="SAM" id="Phobius"/>
    </source>
</evidence>
<keyword evidence="1" id="KW-0472">Membrane</keyword>
<feature type="transmembrane region" description="Helical" evidence="1">
    <location>
        <begin position="51"/>
        <end position="68"/>
    </location>
</feature>
<feature type="transmembrane region" description="Helical" evidence="1">
    <location>
        <begin position="20"/>
        <end position="39"/>
    </location>
</feature>
<dbReference type="AlphaFoldDB" id="A0A316JAV8"/>
<evidence type="ECO:0000259" key="2">
    <source>
        <dbReference type="Pfam" id="PF04892"/>
    </source>
</evidence>
<proteinExistence type="predicted"/>
<comment type="caution">
    <text evidence="3">The sequence shown here is derived from an EMBL/GenBank/DDBJ whole genome shotgun (WGS) entry which is preliminary data.</text>
</comment>
<dbReference type="EMBL" id="QGDB01000003">
    <property type="protein sequence ID" value="PWL17795.1"/>
    <property type="molecule type" value="Genomic_DNA"/>
</dbReference>
<dbReference type="InterPro" id="IPR017015">
    <property type="entry name" value="UCP033367_VanZ"/>
</dbReference>
<sequence>MSPYKIRRQNESLSFMTRFLRIAAWLLLVTILVVTISPIQLRPMTGEPADIERFAAFMVVGALFALAYPRHWLAVLVLTIGCAALFELLQRLAPGRHGEIADFIIKAAGAFTGVLIGRVLHSIRIRV</sequence>
<feature type="transmembrane region" description="Helical" evidence="1">
    <location>
        <begin position="103"/>
        <end position="121"/>
    </location>
</feature>
<feature type="domain" description="VanZ-like" evidence="2">
    <location>
        <begin position="41"/>
        <end position="120"/>
    </location>
</feature>
<keyword evidence="1" id="KW-0812">Transmembrane</keyword>
<organism evidence="3 4">
    <name type="scientific">Falsochrobactrum shanghaiense</name>
    <dbReference type="NCBI Taxonomy" id="2201899"/>
    <lineage>
        <taxon>Bacteria</taxon>
        <taxon>Pseudomonadati</taxon>
        <taxon>Pseudomonadota</taxon>
        <taxon>Alphaproteobacteria</taxon>
        <taxon>Hyphomicrobiales</taxon>
        <taxon>Brucellaceae</taxon>
        <taxon>Falsochrobactrum</taxon>
    </lineage>
</organism>
<keyword evidence="1" id="KW-1133">Transmembrane helix</keyword>
<dbReference type="Proteomes" id="UP000245865">
    <property type="component" value="Unassembled WGS sequence"/>
</dbReference>
<dbReference type="Pfam" id="PF04892">
    <property type="entry name" value="VanZ"/>
    <property type="match status" value="1"/>
</dbReference>
<evidence type="ECO:0000313" key="4">
    <source>
        <dbReference type="Proteomes" id="UP000245865"/>
    </source>
</evidence>
<feature type="transmembrane region" description="Helical" evidence="1">
    <location>
        <begin position="73"/>
        <end position="91"/>
    </location>
</feature>
<dbReference type="PIRSF" id="PIRSF033367">
    <property type="entry name" value="UCP033367_VanZ"/>
    <property type="match status" value="1"/>
</dbReference>
<accession>A0A316JAV8</accession>
<dbReference type="OrthoDB" id="8101133at2"/>
<name>A0A316JAV8_9HYPH</name>
<dbReference type="InterPro" id="IPR006976">
    <property type="entry name" value="VanZ-like"/>
</dbReference>
<evidence type="ECO:0000313" key="3">
    <source>
        <dbReference type="EMBL" id="PWL17795.1"/>
    </source>
</evidence>
<keyword evidence="4" id="KW-1185">Reference proteome</keyword>
<protein>
    <submittedName>
        <fullName evidence="3">VanZ family protein</fullName>
    </submittedName>
</protein>
<gene>
    <name evidence="3" type="ORF">DKP76_08480</name>
</gene>